<reference evidence="1" key="1">
    <citation type="submission" date="2020-01" db="EMBL/GenBank/DDBJ databases">
        <authorList>
            <person name="Feng Z.H.Z."/>
        </authorList>
    </citation>
    <scope>NUCLEOTIDE SEQUENCE</scope>
    <source>
        <strain evidence="1">CBS107.38</strain>
    </source>
</reference>
<name>A0A8H7B573_9PLEO</name>
<dbReference type="Proteomes" id="UP000596902">
    <property type="component" value="Unassembled WGS sequence"/>
</dbReference>
<reference evidence="1" key="2">
    <citation type="submission" date="2020-08" db="EMBL/GenBank/DDBJ databases">
        <title>Draft Genome Sequence of Cumin Blight Pathogen Alternaria burnsii.</title>
        <authorList>
            <person name="Feng Z."/>
        </authorList>
    </citation>
    <scope>NUCLEOTIDE SEQUENCE</scope>
    <source>
        <strain evidence="1">CBS107.38</strain>
    </source>
</reference>
<dbReference type="GeneID" id="62202782"/>
<accession>A0A8H7B573</accession>
<dbReference type="OrthoDB" id="3687003at2759"/>
<dbReference type="AlphaFoldDB" id="A0A8H7B573"/>
<proteinExistence type="predicted"/>
<keyword evidence="2" id="KW-1185">Reference proteome</keyword>
<evidence type="ECO:0000313" key="2">
    <source>
        <dbReference type="Proteomes" id="UP000596902"/>
    </source>
</evidence>
<gene>
    <name evidence="1" type="ORF">GT037_004557</name>
</gene>
<comment type="caution">
    <text evidence="1">The sequence shown here is derived from an EMBL/GenBank/DDBJ whole genome shotgun (WGS) entry which is preliminary data.</text>
</comment>
<sequence length="81" mass="8710">MPYIIDARTQHGTQLRPTTVVHEPDVRSTLANCSCSDASNGQVKHDCTVVSYVPQAAVAPRTDPAGRIIDLTCMGSQFDGH</sequence>
<organism evidence="1 2">
    <name type="scientific">Alternaria burnsii</name>
    <dbReference type="NCBI Taxonomy" id="1187904"/>
    <lineage>
        <taxon>Eukaryota</taxon>
        <taxon>Fungi</taxon>
        <taxon>Dikarya</taxon>
        <taxon>Ascomycota</taxon>
        <taxon>Pezizomycotina</taxon>
        <taxon>Dothideomycetes</taxon>
        <taxon>Pleosporomycetidae</taxon>
        <taxon>Pleosporales</taxon>
        <taxon>Pleosporineae</taxon>
        <taxon>Pleosporaceae</taxon>
        <taxon>Alternaria</taxon>
        <taxon>Alternaria sect. Alternaria</taxon>
    </lineage>
</organism>
<dbReference type="RefSeq" id="XP_038787876.1">
    <property type="nucleotide sequence ID" value="XM_038929604.1"/>
</dbReference>
<evidence type="ECO:0000313" key="1">
    <source>
        <dbReference type="EMBL" id="KAF7677698.1"/>
    </source>
</evidence>
<dbReference type="EMBL" id="JAAABM010000005">
    <property type="protein sequence ID" value="KAF7677698.1"/>
    <property type="molecule type" value="Genomic_DNA"/>
</dbReference>
<protein>
    <submittedName>
        <fullName evidence="1">Uncharacterized protein</fullName>
    </submittedName>
</protein>